<dbReference type="Proteomes" id="UP001458880">
    <property type="component" value="Unassembled WGS sequence"/>
</dbReference>
<keyword evidence="3" id="KW-1185">Reference proteome</keyword>
<feature type="region of interest" description="Disordered" evidence="1">
    <location>
        <begin position="1"/>
        <end position="24"/>
    </location>
</feature>
<evidence type="ECO:0000313" key="3">
    <source>
        <dbReference type="Proteomes" id="UP001458880"/>
    </source>
</evidence>
<dbReference type="AlphaFoldDB" id="A0AAW1HU88"/>
<evidence type="ECO:0000256" key="1">
    <source>
        <dbReference type="SAM" id="MobiDB-lite"/>
    </source>
</evidence>
<reference evidence="2 3" key="1">
    <citation type="journal article" date="2024" name="BMC Genomics">
        <title>De novo assembly and annotation of Popillia japonica's genome with initial clues to its potential as an invasive pest.</title>
        <authorList>
            <person name="Cucini C."/>
            <person name="Boschi S."/>
            <person name="Funari R."/>
            <person name="Cardaioli E."/>
            <person name="Iannotti N."/>
            <person name="Marturano G."/>
            <person name="Paoli F."/>
            <person name="Bruttini M."/>
            <person name="Carapelli A."/>
            <person name="Frati F."/>
            <person name="Nardi F."/>
        </authorList>
    </citation>
    <scope>NUCLEOTIDE SEQUENCE [LARGE SCALE GENOMIC DNA]</scope>
    <source>
        <strain evidence="2">DMR45628</strain>
    </source>
</reference>
<protein>
    <submittedName>
        <fullName evidence="2">Uncharacterized protein</fullName>
    </submittedName>
</protein>
<feature type="compositionally biased region" description="Low complexity" evidence="1">
    <location>
        <begin position="1"/>
        <end position="11"/>
    </location>
</feature>
<organism evidence="2 3">
    <name type="scientific">Popillia japonica</name>
    <name type="common">Japanese beetle</name>
    <dbReference type="NCBI Taxonomy" id="7064"/>
    <lineage>
        <taxon>Eukaryota</taxon>
        <taxon>Metazoa</taxon>
        <taxon>Ecdysozoa</taxon>
        <taxon>Arthropoda</taxon>
        <taxon>Hexapoda</taxon>
        <taxon>Insecta</taxon>
        <taxon>Pterygota</taxon>
        <taxon>Neoptera</taxon>
        <taxon>Endopterygota</taxon>
        <taxon>Coleoptera</taxon>
        <taxon>Polyphaga</taxon>
        <taxon>Scarabaeiformia</taxon>
        <taxon>Scarabaeidae</taxon>
        <taxon>Rutelinae</taxon>
        <taxon>Popillia</taxon>
    </lineage>
</organism>
<comment type="caution">
    <text evidence="2">The sequence shown here is derived from an EMBL/GenBank/DDBJ whole genome shotgun (WGS) entry which is preliminary data.</text>
</comment>
<dbReference type="EMBL" id="JASPKY010000927">
    <property type="protein sequence ID" value="KAK9680150.1"/>
    <property type="molecule type" value="Genomic_DNA"/>
</dbReference>
<name>A0AAW1HU88_POPJA</name>
<evidence type="ECO:0000313" key="2">
    <source>
        <dbReference type="EMBL" id="KAK9680150.1"/>
    </source>
</evidence>
<accession>A0AAW1HU88</accession>
<sequence length="137" mass="14856">MVNLSDGSSSEVSDEDDADVAQRPTGNVAVKSVPVCRWDLKFSGEPKTMSLSAFLSRVMLPLSPCLWDLKFSGEPKTMSLSAFLSRVEELRVARSGEPKTMSLSAFLSRVEELRVARNVTYVSECFFVARGGVAGGS</sequence>
<proteinExistence type="predicted"/>
<gene>
    <name evidence="2" type="ORF">QE152_g39322</name>
</gene>